<dbReference type="GO" id="GO:0005737">
    <property type="term" value="C:cytoplasm"/>
    <property type="evidence" value="ECO:0007669"/>
    <property type="project" value="UniProtKB-SubCell"/>
</dbReference>
<dbReference type="InterPro" id="IPR003699">
    <property type="entry name" value="QueA"/>
</dbReference>
<comment type="catalytic activity">
    <reaction evidence="5">
        <text>7-aminomethyl-7-carbaguanosine(34) in tRNA + S-adenosyl-L-methionine = epoxyqueuosine(34) in tRNA + adenine + L-methionine + 2 H(+)</text>
        <dbReference type="Rhea" id="RHEA:32155"/>
        <dbReference type="Rhea" id="RHEA-COMP:10342"/>
        <dbReference type="Rhea" id="RHEA-COMP:18582"/>
        <dbReference type="ChEBI" id="CHEBI:15378"/>
        <dbReference type="ChEBI" id="CHEBI:16708"/>
        <dbReference type="ChEBI" id="CHEBI:57844"/>
        <dbReference type="ChEBI" id="CHEBI:59789"/>
        <dbReference type="ChEBI" id="CHEBI:82833"/>
        <dbReference type="ChEBI" id="CHEBI:194443"/>
        <dbReference type="EC" id="2.4.99.17"/>
    </reaction>
</comment>
<dbReference type="EMBL" id="BLVP01000043">
    <property type="protein sequence ID" value="GFM38556.1"/>
    <property type="molecule type" value="Genomic_DNA"/>
</dbReference>
<dbReference type="GO" id="GO:0008616">
    <property type="term" value="P:tRNA queuosine(34) biosynthetic process"/>
    <property type="evidence" value="ECO:0007669"/>
    <property type="project" value="UniProtKB-UniRule"/>
</dbReference>
<dbReference type="GO" id="GO:0051075">
    <property type="term" value="F:S-adenosylmethionine:tRNA ribosyltransferase-isomerase activity"/>
    <property type="evidence" value="ECO:0007669"/>
    <property type="project" value="UniProtKB-EC"/>
</dbReference>
<dbReference type="InterPro" id="IPR042119">
    <property type="entry name" value="QueA_dom2"/>
</dbReference>
<dbReference type="EC" id="2.4.99.17" evidence="5"/>
<dbReference type="HAMAP" id="MF_00113">
    <property type="entry name" value="QueA"/>
    <property type="match status" value="1"/>
</dbReference>
<evidence type="ECO:0000256" key="6">
    <source>
        <dbReference type="SAM" id="MobiDB-lite"/>
    </source>
</evidence>
<proteinExistence type="inferred from homology"/>
<keyword evidence="4 5" id="KW-0671">Queuosine biosynthesis</keyword>
<dbReference type="Gene3D" id="2.40.10.240">
    <property type="entry name" value="QueA-like"/>
    <property type="match status" value="1"/>
</dbReference>
<evidence type="ECO:0000256" key="3">
    <source>
        <dbReference type="ARBA" id="ARBA00022691"/>
    </source>
</evidence>
<keyword evidence="2 5" id="KW-0808">Transferase</keyword>
<evidence type="ECO:0000313" key="7">
    <source>
        <dbReference type="EMBL" id="GFM38556.1"/>
    </source>
</evidence>
<keyword evidence="8" id="KW-1185">Reference proteome</keyword>
<comment type="function">
    <text evidence="5">Transfers and isomerizes the ribose moiety from AdoMet to the 7-aminomethyl group of 7-deazaguanine (preQ1-tRNA) to give epoxyqueuosine (oQ-tRNA).</text>
</comment>
<protein>
    <recommendedName>
        <fullName evidence="5">S-adenosylmethionine:tRNA ribosyltransferase-isomerase</fullName>
        <ecNumber evidence="5">2.4.99.17</ecNumber>
    </recommendedName>
    <alternativeName>
        <fullName evidence="5">Queuosine biosynthesis protein QueA</fullName>
    </alternativeName>
</protein>
<evidence type="ECO:0000256" key="5">
    <source>
        <dbReference type="HAMAP-Rule" id="MF_00113"/>
    </source>
</evidence>
<keyword evidence="1 5" id="KW-0963">Cytoplasm</keyword>
<reference evidence="7 8" key="1">
    <citation type="submission" date="2020-05" db="EMBL/GenBank/DDBJ databases">
        <title>Draft genome sequence of Desulfovibrio psychrotolerans JS1T.</title>
        <authorList>
            <person name="Ueno A."/>
            <person name="Tamazawa S."/>
            <person name="Tamamura S."/>
            <person name="Murakami T."/>
            <person name="Kiyama T."/>
            <person name="Inomata H."/>
            <person name="Amano Y."/>
            <person name="Miyakawa K."/>
            <person name="Tamaki H."/>
            <person name="Naganuma T."/>
            <person name="Kaneko K."/>
        </authorList>
    </citation>
    <scope>NUCLEOTIDE SEQUENCE [LARGE SCALE GENOMIC DNA]</scope>
    <source>
        <strain evidence="7 8">JS1</strain>
    </source>
</reference>
<comment type="subcellular location">
    <subcellularLocation>
        <location evidence="5">Cytoplasm</location>
    </subcellularLocation>
</comment>
<dbReference type="UniPathway" id="UPA00392"/>
<dbReference type="Proteomes" id="UP000503820">
    <property type="component" value="Unassembled WGS sequence"/>
</dbReference>
<comment type="caution">
    <text evidence="7">The sequence shown here is derived from an EMBL/GenBank/DDBJ whole genome shotgun (WGS) entry which is preliminary data.</text>
</comment>
<name>A0A7J0BXX9_9BACT</name>
<dbReference type="AlphaFoldDB" id="A0A7J0BXX9"/>
<dbReference type="PANTHER" id="PTHR30307:SF0">
    <property type="entry name" value="S-ADENOSYLMETHIONINE:TRNA RIBOSYLTRANSFERASE-ISOMERASE"/>
    <property type="match status" value="1"/>
</dbReference>
<evidence type="ECO:0000313" key="8">
    <source>
        <dbReference type="Proteomes" id="UP000503820"/>
    </source>
</evidence>
<evidence type="ECO:0000256" key="2">
    <source>
        <dbReference type="ARBA" id="ARBA00022679"/>
    </source>
</evidence>
<comment type="pathway">
    <text evidence="5">tRNA modification; tRNA-queuosine biosynthesis.</text>
</comment>
<feature type="region of interest" description="Disordered" evidence="6">
    <location>
        <begin position="193"/>
        <end position="216"/>
    </location>
</feature>
<keyword evidence="7" id="KW-0413">Isomerase</keyword>
<dbReference type="Pfam" id="PF02547">
    <property type="entry name" value="Queuosine_synth"/>
    <property type="match status" value="1"/>
</dbReference>
<gene>
    <name evidence="5 7" type="primary">queA</name>
    <name evidence="7" type="ORF">DSM19430T_32400</name>
</gene>
<comment type="similarity">
    <text evidence="5">Belongs to the QueA family.</text>
</comment>
<accession>A0A7J0BXX9</accession>
<sequence length="398" mass="43678">MTDTHMTDAHIPADFRLQAYTYPLPEEQIAQHPADRRGASRLFVVDRTTGRNTCSRFADLADWLPTGALLVANNSKVLPARLYGTRPSGGRVEFLLLTPLPFVTEQAAAEQAVPAQNMPDKAPHAHGWHSAPAEGLLRMSKRVKPGEQVTFGPNLRLVVTAPGEFGRCAVRLFWRGDLKALFLAQGHLPLPPYIKRPAGNPGSPDTPDTPDSAEDRERYQTVYAREERLGSVAAPTAGLHFTDAQRADLARQGFGWAEVTLYVGYGTFSPVRSADIRQHVMHREYMEISPETALAIRTAKAEGRPVVTVGTTSTRVLEGAFAQTGTIGPFSGWTDIFIYPGFTFKVTDHVITNFHLPESSLLMMVSALAGRERMLQAYAEAIGSGFRVFSYGDSMLIL</sequence>
<keyword evidence="3 5" id="KW-0949">S-adenosyl-L-methionine</keyword>
<dbReference type="PANTHER" id="PTHR30307">
    <property type="entry name" value="S-ADENOSYLMETHIONINE:TRNA RIBOSYLTRANSFERASE-ISOMERASE"/>
    <property type="match status" value="1"/>
</dbReference>
<dbReference type="SUPFAM" id="SSF111337">
    <property type="entry name" value="QueA-like"/>
    <property type="match status" value="1"/>
</dbReference>
<dbReference type="NCBIfam" id="NF001140">
    <property type="entry name" value="PRK00147.1"/>
    <property type="match status" value="1"/>
</dbReference>
<comment type="subunit">
    <text evidence="5">Monomer.</text>
</comment>
<evidence type="ECO:0000256" key="1">
    <source>
        <dbReference type="ARBA" id="ARBA00022490"/>
    </source>
</evidence>
<organism evidence="7 8">
    <name type="scientific">Desulfovibrio psychrotolerans</name>
    <dbReference type="NCBI Taxonomy" id="415242"/>
    <lineage>
        <taxon>Bacteria</taxon>
        <taxon>Pseudomonadati</taxon>
        <taxon>Thermodesulfobacteriota</taxon>
        <taxon>Desulfovibrionia</taxon>
        <taxon>Desulfovibrionales</taxon>
        <taxon>Desulfovibrionaceae</taxon>
        <taxon>Desulfovibrio</taxon>
    </lineage>
</organism>
<dbReference type="Gene3D" id="3.40.1780.10">
    <property type="entry name" value="QueA-like"/>
    <property type="match status" value="2"/>
</dbReference>
<dbReference type="InterPro" id="IPR042118">
    <property type="entry name" value="QueA_dom1"/>
</dbReference>
<dbReference type="InterPro" id="IPR036100">
    <property type="entry name" value="QueA_sf"/>
</dbReference>
<evidence type="ECO:0000256" key="4">
    <source>
        <dbReference type="ARBA" id="ARBA00022785"/>
    </source>
</evidence>